<dbReference type="EMBL" id="JARK01001407">
    <property type="protein sequence ID" value="EYC07186.1"/>
    <property type="molecule type" value="Genomic_DNA"/>
</dbReference>
<sequence>MLRWASGITRLDHMNEDISKRNGVTPIQEKRRKHRSLWLSHVLRAAEKSVEKIAYVFEVSAKRPRGRSKQRWTNTLSNDLKIVGLHPDQAYKRSKW</sequence>
<dbReference type="AlphaFoldDB" id="A0A016TWP0"/>
<comment type="caution">
    <text evidence="1">The sequence shown here is derived from an EMBL/GenBank/DDBJ whole genome shotgun (WGS) entry which is preliminary data.</text>
</comment>
<organism evidence="1 2">
    <name type="scientific">Ancylostoma ceylanicum</name>
    <dbReference type="NCBI Taxonomy" id="53326"/>
    <lineage>
        <taxon>Eukaryota</taxon>
        <taxon>Metazoa</taxon>
        <taxon>Ecdysozoa</taxon>
        <taxon>Nematoda</taxon>
        <taxon>Chromadorea</taxon>
        <taxon>Rhabditida</taxon>
        <taxon>Rhabditina</taxon>
        <taxon>Rhabditomorpha</taxon>
        <taxon>Strongyloidea</taxon>
        <taxon>Ancylostomatidae</taxon>
        <taxon>Ancylostomatinae</taxon>
        <taxon>Ancylostoma</taxon>
    </lineage>
</organism>
<gene>
    <name evidence="1" type="primary">Acey_s0071.g512</name>
    <name evidence="1" type="ORF">Y032_0071g512</name>
</gene>
<evidence type="ECO:0000313" key="2">
    <source>
        <dbReference type="Proteomes" id="UP000024635"/>
    </source>
</evidence>
<keyword evidence="2" id="KW-1185">Reference proteome</keyword>
<reference evidence="2" key="1">
    <citation type="journal article" date="2015" name="Nat. Genet.">
        <title>The genome and transcriptome of the zoonotic hookworm Ancylostoma ceylanicum identify infection-specific gene families.</title>
        <authorList>
            <person name="Schwarz E.M."/>
            <person name="Hu Y."/>
            <person name="Antoshechkin I."/>
            <person name="Miller M.M."/>
            <person name="Sternberg P.W."/>
            <person name="Aroian R.V."/>
        </authorList>
    </citation>
    <scope>NUCLEOTIDE SEQUENCE</scope>
    <source>
        <strain evidence="2">HY135</strain>
    </source>
</reference>
<proteinExistence type="predicted"/>
<accession>A0A016TWP0</accession>
<dbReference type="OrthoDB" id="5800121at2759"/>
<dbReference type="Proteomes" id="UP000024635">
    <property type="component" value="Unassembled WGS sequence"/>
</dbReference>
<name>A0A016TWP0_9BILA</name>
<evidence type="ECO:0000313" key="1">
    <source>
        <dbReference type="EMBL" id="EYC07186.1"/>
    </source>
</evidence>
<protein>
    <submittedName>
        <fullName evidence="1">Uncharacterized protein</fullName>
    </submittedName>
</protein>